<proteinExistence type="predicted"/>
<reference evidence="1 2" key="1">
    <citation type="journal article" date="2015" name="Nature">
        <title>rRNA introns, odd ribosomes, and small enigmatic genomes across a large radiation of phyla.</title>
        <authorList>
            <person name="Brown C.T."/>
            <person name="Hug L.A."/>
            <person name="Thomas B.C."/>
            <person name="Sharon I."/>
            <person name="Castelle C.J."/>
            <person name="Singh A."/>
            <person name="Wilkins M.J."/>
            <person name="Williams K.H."/>
            <person name="Banfield J.F."/>
        </authorList>
    </citation>
    <scope>NUCLEOTIDE SEQUENCE [LARGE SCALE GENOMIC DNA]</scope>
</reference>
<evidence type="ECO:0000313" key="1">
    <source>
        <dbReference type="EMBL" id="KKR32121.1"/>
    </source>
</evidence>
<dbReference type="Proteomes" id="UP000034539">
    <property type="component" value="Unassembled WGS sequence"/>
</dbReference>
<gene>
    <name evidence="1" type="ORF">UT63_C0051G0003</name>
</gene>
<organism evidence="1 2">
    <name type="scientific">Candidatus Gottesmanbacteria bacterium GW2011_GWC2_39_8</name>
    <dbReference type="NCBI Taxonomy" id="1618450"/>
    <lineage>
        <taxon>Bacteria</taxon>
        <taxon>Candidatus Gottesmaniibacteriota</taxon>
    </lineage>
</organism>
<dbReference type="EMBL" id="LBXN01000051">
    <property type="protein sequence ID" value="KKR32121.1"/>
    <property type="molecule type" value="Genomic_DNA"/>
</dbReference>
<sequence length="81" mass="9452">MSSAFVRYHNELAELMSIHKGEILQCQEIHAIFKKNFPDYDKKYLQPSDHCVDHTNKAPCHCSTKITAIFSRIQRGVYRVI</sequence>
<dbReference type="AlphaFoldDB" id="A0A0G0Q429"/>
<protein>
    <submittedName>
        <fullName evidence="1">Uncharacterized protein</fullName>
    </submittedName>
</protein>
<comment type="caution">
    <text evidence="1">The sequence shown here is derived from an EMBL/GenBank/DDBJ whole genome shotgun (WGS) entry which is preliminary data.</text>
</comment>
<evidence type="ECO:0000313" key="2">
    <source>
        <dbReference type="Proteomes" id="UP000034539"/>
    </source>
</evidence>
<name>A0A0G0Q429_9BACT</name>
<accession>A0A0G0Q429</accession>